<evidence type="ECO:0000256" key="1">
    <source>
        <dbReference type="SAM" id="MobiDB-lite"/>
    </source>
</evidence>
<dbReference type="EMBL" id="GECZ01018096">
    <property type="protein sequence ID" value="JAS51673.1"/>
    <property type="molecule type" value="Transcribed_RNA"/>
</dbReference>
<organism evidence="2">
    <name type="scientific">Cuerna arida</name>
    <dbReference type="NCBI Taxonomy" id="1464854"/>
    <lineage>
        <taxon>Eukaryota</taxon>
        <taxon>Metazoa</taxon>
        <taxon>Ecdysozoa</taxon>
        <taxon>Arthropoda</taxon>
        <taxon>Hexapoda</taxon>
        <taxon>Insecta</taxon>
        <taxon>Pterygota</taxon>
        <taxon>Neoptera</taxon>
        <taxon>Paraneoptera</taxon>
        <taxon>Hemiptera</taxon>
        <taxon>Auchenorrhyncha</taxon>
        <taxon>Membracoidea</taxon>
        <taxon>Cicadellidae</taxon>
        <taxon>Cicadellinae</taxon>
        <taxon>Proconiini</taxon>
        <taxon>Cuerna</taxon>
    </lineage>
</organism>
<reference evidence="2" key="1">
    <citation type="submission" date="2015-11" db="EMBL/GenBank/DDBJ databases">
        <title>De novo transcriptome assembly of four potential Pierce s Disease insect vectors from Arizona vineyards.</title>
        <authorList>
            <person name="Tassone E.E."/>
        </authorList>
    </citation>
    <scope>NUCLEOTIDE SEQUENCE</scope>
</reference>
<dbReference type="AlphaFoldDB" id="A0A1B6FNT7"/>
<sequence length="155" mass="16941">MNDSDIEDALFSEILEITDLQNSGSEYVPSDSGSNSDSEDEITEDDDEMIIDCALTVHSVNSVNISQPGPSNTAQGLDAANVSNQNYNRPNNIQPGPSHTPPPTPNEAAGSDTWGVCTGQTDRQFPFTGQEGLLYDFDRNDPMTVYRQSLMRCYN</sequence>
<accession>A0A1B6FNT7</accession>
<feature type="region of interest" description="Disordered" evidence="1">
    <location>
        <begin position="19"/>
        <end position="47"/>
    </location>
</feature>
<feature type="region of interest" description="Disordered" evidence="1">
    <location>
        <begin position="62"/>
        <end position="122"/>
    </location>
</feature>
<evidence type="ECO:0000313" key="2">
    <source>
        <dbReference type="EMBL" id="JAS51673.1"/>
    </source>
</evidence>
<feature type="compositionally biased region" description="Polar residues" evidence="1">
    <location>
        <begin position="62"/>
        <end position="94"/>
    </location>
</feature>
<feature type="compositionally biased region" description="Acidic residues" evidence="1">
    <location>
        <begin position="37"/>
        <end position="47"/>
    </location>
</feature>
<proteinExistence type="predicted"/>
<gene>
    <name evidence="2" type="ORF">g.49773</name>
</gene>
<name>A0A1B6FNT7_9HEMI</name>
<protein>
    <submittedName>
        <fullName evidence="2">Uncharacterized protein</fullName>
    </submittedName>
</protein>